<feature type="region of interest" description="Disordered" evidence="2">
    <location>
        <begin position="23"/>
        <end position="42"/>
    </location>
</feature>
<evidence type="ECO:0008006" key="4">
    <source>
        <dbReference type="Google" id="ProtNLM"/>
    </source>
</evidence>
<proteinExistence type="predicted"/>
<dbReference type="PANTHER" id="PTHR30006:SF2">
    <property type="entry name" value="ABC TRANSPORTER SUBSTRATE-BINDING PROTEIN"/>
    <property type="match status" value="1"/>
</dbReference>
<dbReference type="Pfam" id="PF13416">
    <property type="entry name" value="SBP_bac_8"/>
    <property type="match status" value="1"/>
</dbReference>
<evidence type="ECO:0000256" key="1">
    <source>
        <dbReference type="ARBA" id="ARBA00022729"/>
    </source>
</evidence>
<keyword evidence="1" id="KW-0732">Signal</keyword>
<gene>
    <name evidence="3" type="ORF">SDC9_82110</name>
</gene>
<protein>
    <recommendedName>
        <fullName evidence="4">Spermidine/putrescine-binding periplasmic protein</fullName>
    </recommendedName>
</protein>
<dbReference type="GO" id="GO:0030288">
    <property type="term" value="C:outer membrane-bounded periplasmic space"/>
    <property type="evidence" value="ECO:0007669"/>
    <property type="project" value="TreeGrafter"/>
</dbReference>
<comment type="caution">
    <text evidence="3">The sequence shown here is derived from an EMBL/GenBank/DDBJ whole genome shotgun (WGS) entry which is preliminary data.</text>
</comment>
<feature type="compositionally biased region" description="Basic and acidic residues" evidence="2">
    <location>
        <begin position="29"/>
        <end position="42"/>
    </location>
</feature>
<dbReference type="Gene3D" id="3.40.190.10">
    <property type="entry name" value="Periplasmic binding protein-like II"/>
    <property type="match status" value="2"/>
</dbReference>
<dbReference type="GO" id="GO:0030976">
    <property type="term" value="F:thiamine pyrophosphate binding"/>
    <property type="evidence" value="ECO:0007669"/>
    <property type="project" value="TreeGrafter"/>
</dbReference>
<dbReference type="GO" id="GO:0015888">
    <property type="term" value="P:thiamine transport"/>
    <property type="evidence" value="ECO:0007669"/>
    <property type="project" value="TreeGrafter"/>
</dbReference>
<dbReference type="PANTHER" id="PTHR30006">
    <property type="entry name" value="THIAMINE-BINDING PERIPLASMIC PROTEIN-RELATED"/>
    <property type="match status" value="1"/>
</dbReference>
<reference evidence="3" key="1">
    <citation type="submission" date="2019-08" db="EMBL/GenBank/DDBJ databases">
        <authorList>
            <person name="Kucharzyk K."/>
            <person name="Murdoch R.W."/>
            <person name="Higgins S."/>
            <person name="Loffler F."/>
        </authorList>
    </citation>
    <scope>NUCLEOTIDE SEQUENCE</scope>
</reference>
<dbReference type="AlphaFoldDB" id="A0A644Z4H8"/>
<sequence length="367" mass="40308">MKKFVSIMMVAAMTAAALSGCASSSSKTEAPKDEKTEPAGEQDFKGAELTVCTWGGSTGAATKELAKDFEAKYGCTIVIDEVNANSDRIAKIQSQIDSGNVEDDVVYLSGAYAKQGESLDLFEKLDTAVVTNTDELYDFAKNDSGYGPMVLVGRFGIMYNEDMLKEKGLEPPTSYMDLFDDKYAGLVALPAMTATAGPYVFSAIAKDLGGSLEDYQSALDFYAQKKDNIGMWYTTDLVAALTQKQVAITVYMDLMLPVLQSSGLNMKWVDAKEGNFADDVYINVVKNAPNKELAQLFIEYTLEKGTQEKFIELNNEAPTNKTAVMSAEKDAFLVYGQDEFDKCTFFDYNFLNGIKPTLIEEWQKIVA</sequence>
<dbReference type="GO" id="GO:0030975">
    <property type="term" value="F:thiamine binding"/>
    <property type="evidence" value="ECO:0007669"/>
    <property type="project" value="TreeGrafter"/>
</dbReference>
<dbReference type="EMBL" id="VSSQ01007312">
    <property type="protein sequence ID" value="MPM35517.1"/>
    <property type="molecule type" value="Genomic_DNA"/>
</dbReference>
<evidence type="ECO:0000256" key="2">
    <source>
        <dbReference type="SAM" id="MobiDB-lite"/>
    </source>
</evidence>
<name>A0A644Z4H8_9ZZZZ</name>
<evidence type="ECO:0000313" key="3">
    <source>
        <dbReference type="EMBL" id="MPM35517.1"/>
    </source>
</evidence>
<dbReference type="InterPro" id="IPR006059">
    <property type="entry name" value="SBP"/>
</dbReference>
<organism evidence="3">
    <name type="scientific">bioreactor metagenome</name>
    <dbReference type="NCBI Taxonomy" id="1076179"/>
    <lineage>
        <taxon>unclassified sequences</taxon>
        <taxon>metagenomes</taxon>
        <taxon>ecological metagenomes</taxon>
    </lineage>
</organism>
<dbReference type="SUPFAM" id="SSF53850">
    <property type="entry name" value="Periplasmic binding protein-like II"/>
    <property type="match status" value="1"/>
</dbReference>
<accession>A0A644Z4H8</accession>
<dbReference type="PROSITE" id="PS51257">
    <property type="entry name" value="PROKAR_LIPOPROTEIN"/>
    <property type="match status" value="1"/>
</dbReference>